<feature type="region of interest" description="Disordered" evidence="1">
    <location>
        <begin position="216"/>
        <end position="305"/>
    </location>
</feature>
<feature type="compositionally biased region" description="Basic and acidic residues" evidence="1">
    <location>
        <begin position="245"/>
        <end position="264"/>
    </location>
</feature>
<protein>
    <submittedName>
        <fullName evidence="2">Uncharacterized protein</fullName>
    </submittedName>
</protein>
<evidence type="ECO:0000313" key="3">
    <source>
        <dbReference type="Proteomes" id="UP000230750"/>
    </source>
</evidence>
<feature type="region of interest" description="Disordered" evidence="1">
    <location>
        <begin position="1"/>
        <end position="23"/>
    </location>
</feature>
<feature type="region of interest" description="Disordered" evidence="1">
    <location>
        <begin position="39"/>
        <end position="82"/>
    </location>
</feature>
<gene>
    <name evidence="2" type="ORF">BSL78_19947</name>
</gene>
<evidence type="ECO:0000256" key="1">
    <source>
        <dbReference type="SAM" id="MobiDB-lite"/>
    </source>
</evidence>
<feature type="compositionally biased region" description="Basic and acidic residues" evidence="1">
    <location>
        <begin position="122"/>
        <end position="134"/>
    </location>
</feature>
<feature type="compositionally biased region" description="Basic and acidic residues" evidence="1">
    <location>
        <begin position="54"/>
        <end position="67"/>
    </location>
</feature>
<accession>A0A2G8K5A6</accession>
<keyword evidence="3" id="KW-1185">Reference proteome</keyword>
<proteinExistence type="predicted"/>
<organism evidence="2 3">
    <name type="scientific">Stichopus japonicus</name>
    <name type="common">Sea cucumber</name>
    <dbReference type="NCBI Taxonomy" id="307972"/>
    <lineage>
        <taxon>Eukaryota</taxon>
        <taxon>Metazoa</taxon>
        <taxon>Echinodermata</taxon>
        <taxon>Eleutherozoa</taxon>
        <taxon>Echinozoa</taxon>
        <taxon>Holothuroidea</taxon>
        <taxon>Aspidochirotacea</taxon>
        <taxon>Aspidochirotida</taxon>
        <taxon>Stichopodidae</taxon>
        <taxon>Apostichopus</taxon>
    </lineage>
</organism>
<dbReference type="Proteomes" id="UP000230750">
    <property type="component" value="Unassembled WGS sequence"/>
</dbReference>
<dbReference type="AlphaFoldDB" id="A0A2G8K5A6"/>
<dbReference type="EMBL" id="MRZV01000867">
    <property type="protein sequence ID" value="PIK43191.1"/>
    <property type="molecule type" value="Genomic_DNA"/>
</dbReference>
<feature type="region of interest" description="Disordered" evidence="1">
    <location>
        <begin position="118"/>
        <end position="140"/>
    </location>
</feature>
<evidence type="ECO:0000313" key="2">
    <source>
        <dbReference type="EMBL" id="PIK43191.1"/>
    </source>
</evidence>
<feature type="compositionally biased region" description="Low complexity" evidence="1">
    <location>
        <begin position="266"/>
        <end position="280"/>
    </location>
</feature>
<reference evidence="2 3" key="1">
    <citation type="journal article" date="2017" name="PLoS Biol.">
        <title>The sea cucumber genome provides insights into morphological evolution and visceral regeneration.</title>
        <authorList>
            <person name="Zhang X."/>
            <person name="Sun L."/>
            <person name="Yuan J."/>
            <person name="Sun Y."/>
            <person name="Gao Y."/>
            <person name="Zhang L."/>
            <person name="Li S."/>
            <person name="Dai H."/>
            <person name="Hamel J.F."/>
            <person name="Liu C."/>
            <person name="Yu Y."/>
            <person name="Liu S."/>
            <person name="Lin W."/>
            <person name="Guo K."/>
            <person name="Jin S."/>
            <person name="Xu P."/>
            <person name="Storey K.B."/>
            <person name="Huan P."/>
            <person name="Zhang T."/>
            <person name="Zhou Y."/>
            <person name="Zhang J."/>
            <person name="Lin C."/>
            <person name="Li X."/>
            <person name="Xing L."/>
            <person name="Huo D."/>
            <person name="Sun M."/>
            <person name="Wang L."/>
            <person name="Mercier A."/>
            <person name="Li F."/>
            <person name="Yang H."/>
            <person name="Xiang J."/>
        </authorList>
    </citation>
    <scope>NUCLEOTIDE SEQUENCE [LARGE SCALE GENOMIC DNA]</scope>
    <source>
        <strain evidence="2">Shaxun</strain>
        <tissue evidence="2">Muscle</tissue>
    </source>
</reference>
<comment type="caution">
    <text evidence="2">The sequence shown here is derived from an EMBL/GenBank/DDBJ whole genome shotgun (WGS) entry which is preliminary data.</text>
</comment>
<sequence>MSDGNYGHDEVQYTDIERNPETEFDKYRSQATVGQPIEGIYPYLDTNQTTFPGRGRDVSKRTEKGSDRCSGGSPQKVRQEPADIACENGTRSLETMPQGHLESVRQKYPNIYETLTGRKPHAKEIADSSSEKDSLPAQPYHKVKGYGFSRNDSTAAVTFEQTSNGREHGSEFQSLLHDYQQQLLKLQRTNEAEILQAQSHLRERRQRLLELYPLSQVHSESSDVTSGKQTNMRDIVGGRAGRQGDNLRNENESRISSRRLRDGEQGYISSSGSTGSQSRNSDSKLEHSTNDTSNDEGIKASPSML</sequence>
<feature type="compositionally biased region" description="Polar residues" evidence="1">
    <location>
        <begin position="216"/>
        <end position="232"/>
    </location>
</feature>
<name>A0A2G8K5A6_STIJA</name>